<organism evidence="5 6">
    <name type="scientific">Aliikangiella maris</name>
    <dbReference type="NCBI Taxonomy" id="3162458"/>
    <lineage>
        <taxon>Bacteria</taxon>
        <taxon>Pseudomonadati</taxon>
        <taxon>Pseudomonadota</taxon>
        <taxon>Gammaproteobacteria</taxon>
        <taxon>Oceanospirillales</taxon>
        <taxon>Pleioneaceae</taxon>
        <taxon>Aliikangiella</taxon>
    </lineage>
</organism>
<gene>
    <name evidence="5" type="ORF">ABVT43_13820</name>
</gene>
<sequence>MTYHAQNELPMLQVAQLCWQVKQKCILDNLSFTIQPGEFVGLIGPNGAGKSSLLRCLYGKHQATSGSIQLNGQHIQDYSRRALAQKIAVVLQEPSASFEMSVMDVIRMGLTPNKSLLAFDTPEDRYAIQCAAEKVDLQHKITQNFNSLSGGEKQRALIARAIIQSTDILIMDEPTNHLDVRHQVEVLELARELGITVIVSIHDLNLAAAFCDRLILLKDGQMIAQGSPEAVLTEQSLKQVFEVDACVDVHPFNQKLRITFALRNTPLPLPKTCSTIEKQKSESQSTQIEKQPNKQQQTTKTLQAAGKSPVIGKPQVMHKIKFGQVGFE</sequence>
<evidence type="ECO:0000256" key="1">
    <source>
        <dbReference type="ARBA" id="ARBA00022741"/>
    </source>
</evidence>
<name>A0ABV2BW89_9GAMM</name>
<dbReference type="Pfam" id="PF00005">
    <property type="entry name" value="ABC_tran"/>
    <property type="match status" value="1"/>
</dbReference>
<dbReference type="SMART" id="SM00382">
    <property type="entry name" value="AAA"/>
    <property type="match status" value="1"/>
</dbReference>
<proteinExistence type="predicted"/>
<dbReference type="EMBL" id="JBEVCJ010000018">
    <property type="protein sequence ID" value="MET1256213.1"/>
    <property type="molecule type" value="Genomic_DNA"/>
</dbReference>
<dbReference type="SUPFAM" id="SSF52540">
    <property type="entry name" value="P-loop containing nucleoside triphosphate hydrolases"/>
    <property type="match status" value="1"/>
</dbReference>
<dbReference type="PANTHER" id="PTHR42794:SF2">
    <property type="entry name" value="ABC TRANSPORTER ATP-BINDING PROTEIN"/>
    <property type="match status" value="1"/>
</dbReference>
<dbReference type="GO" id="GO:0005524">
    <property type="term" value="F:ATP binding"/>
    <property type="evidence" value="ECO:0007669"/>
    <property type="project" value="UniProtKB-KW"/>
</dbReference>
<dbReference type="PROSITE" id="PS50893">
    <property type="entry name" value="ABC_TRANSPORTER_2"/>
    <property type="match status" value="1"/>
</dbReference>
<feature type="compositionally biased region" description="Low complexity" evidence="3">
    <location>
        <begin position="293"/>
        <end position="303"/>
    </location>
</feature>
<evidence type="ECO:0000313" key="6">
    <source>
        <dbReference type="Proteomes" id="UP001548189"/>
    </source>
</evidence>
<dbReference type="InterPro" id="IPR027417">
    <property type="entry name" value="P-loop_NTPase"/>
</dbReference>
<comment type="caution">
    <text evidence="5">The sequence shown here is derived from an EMBL/GenBank/DDBJ whole genome shotgun (WGS) entry which is preliminary data.</text>
</comment>
<dbReference type="PROSITE" id="PS00211">
    <property type="entry name" value="ABC_TRANSPORTER_1"/>
    <property type="match status" value="1"/>
</dbReference>
<evidence type="ECO:0000313" key="5">
    <source>
        <dbReference type="EMBL" id="MET1256213.1"/>
    </source>
</evidence>
<dbReference type="PANTHER" id="PTHR42794">
    <property type="entry name" value="HEMIN IMPORT ATP-BINDING PROTEIN HMUV"/>
    <property type="match status" value="1"/>
</dbReference>
<dbReference type="InterPro" id="IPR017871">
    <property type="entry name" value="ABC_transporter-like_CS"/>
</dbReference>
<dbReference type="InterPro" id="IPR003439">
    <property type="entry name" value="ABC_transporter-like_ATP-bd"/>
</dbReference>
<evidence type="ECO:0000259" key="4">
    <source>
        <dbReference type="PROSITE" id="PS50893"/>
    </source>
</evidence>
<evidence type="ECO:0000256" key="2">
    <source>
        <dbReference type="ARBA" id="ARBA00022840"/>
    </source>
</evidence>
<evidence type="ECO:0000256" key="3">
    <source>
        <dbReference type="SAM" id="MobiDB-lite"/>
    </source>
</evidence>
<dbReference type="Gene3D" id="3.40.50.300">
    <property type="entry name" value="P-loop containing nucleotide triphosphate hydrolases"/>
    <property type="match status" value="1"/>
</dbReference>
<dbReference type="CDD" id="cd03214">
    <property type="entry name" value="ABC_Iron-Siderophores_B12_Hemin"/>
    <property type="match status" value="1"/>
</dbReference>
<reference evidence="5 6" key="1">
    <citation type="submission" date="2024-06" db="EMBL/GenBank/DDBJ databases">
        <authorList>
            <person name="Li F."/>
        </authorList>
    </citation>
    <scope>NUCLEOTIDE SEQUENCE [LARGE SCALE GENOMIC DNA]</scope>
    <source>
        <strain evidence="5 6">GXAS 311</strain>
    </source>
</reference>
<protein>
    <submittedName>
        <fullName evidence="5">ABC transporter ATP-binding protein</fullName>
    </submittedName>
</protein>
<dbReference type="InterPro" id="IPR003593">
    <property type="entry name" value="AAA+_ATPase"/>
</dbReference>
<feature type="domain" description="ABC transporter" evidence="4">
    <location>
        <begin position="12"/>
        <end position="244"/>
    </location>
</feature>
<dbReference type="RefSeq" id="WP_353896799.1">
    <property type="nucleotide sequence ID" value="NZ_JBEVCJ010000018.1"/>
</dbReference>
<keyword evidence="1" id="KW-0547">Nucleotide-binding</keyword>
<accession>A0ABV2BW89</accession>
<keyword evidence="2 5" id="KW-0067">ATP-binding</keyword>
<feature type="region of interest" description="Disordered" evidence="3">
    <location>
        <begin position="282"/>
        <end position="312"/>
    </location>
</feature>
<dbReference type="Proteomes" id="UP001548189">
    <property type="component" value="Unassembled WGS sequence"/>
</dbReference>
<keyword evidence="6" id="KW-1185">Reference proteome</keyword>